<comment type="subcellular location">
    <subcellularLocation>
        <location evidence="1">Endomembrane system</location>
        <topology evidence="1">Multi-pass membrane protein</topology>
    </subcellularLocation>
</comment>
<evidence type="ECO:0000256" key="2">
    <source>
        <dbReference type="ARBA" id="ARBA00022692"/>
    </source>
</evidence>
<reference evidence="6 7" key="1">
    <citation type="journal article" date="2019" name="Int. J. Syst. Evol. Microbiol.">
        <title>The Global Catalogue of Microorganisms (GCM) 10K type strain sequencing project: providing services to taxonomists for standard genome sequencing and annotation.</title>
        <authorList>
            <consortium name="The Broad Institute Genomics Platform"/>
            <consortium name="The Broad Institute Genome Sequencing Center for Infectious Disease"/>
            <person name="Wu L."/>
            <person name="Ma J."/>
        </authorList>
    </citation>
    <scope>NUCLEOTIDE SEQUENCE [LARGE SCALE GENOMIC DNA]</scope>
    <source>
        <strain evidence="6 7">JCM 15089</strain>
    </source>
</reference>
<feature type="transmembrane region" description="Helical" evidence="5">
    <location>
        <begin position="111"/>
        <end position="132"/>
    </location>
</feature>
<feature type="transmembrane region" description="Helical" evidence="5">
    <location>
        <begin position="80"/>
        <end position="105"/>
    </location>
</feature>
<keyword evidence="4 5" id="KW-0472">Membrane</keyword>
<feature type="transmembrane region" description="Helical" evidence="5">
    <location>
        <begin position="38"/>
        <end position="59"/>
    </location>
</feature>
<comment type="caution">
    <text evidence="6">The sequence shown here is derived from an EMBL/GenBank/DDBJ whole genome shotgun (WGS) entry which is preliminary data.</text>
</comment>
<proteinExistence type="predicted"/>
<feature type="transmembrane region" description="Helical" evidence="5">
    <location>
        <begin position="12"/>
        <end position="32"/>
    </location>
</feature>
<organism evidence="6 7">
    <name type="scientific">Rhizomicrobium electricum</name>
    <dbReference type="NCBI Taxonomy" id="480070"/>
    <lineage>
        <taxon>Bacteria</taxon>
        <taxon>Pseudomonadati</taxon>
        <taxon>Pseudomonadota</taxon>
        <taxon>Alphaproteobacteria</taxon>
        <taxon>Micropepsales</taxon>
        <taxon>Micropepsaceae</taxon>
        <taxon>Rhizomicrobium</taxon>
    </lineage>
</organism>
<evidence type="ECO:0000256" key="4">
    <source>
        <dbReference type="ARBA" id="ARBA00023136"/>
    </source>
</evidence>
<evidence type="ECO:0000256" key="5">
    <source>
        <dbReference type="SAM" id="Phobius"/>
    </source>
</evidence>
<accession>A0ABN1EXT4</accession>
<evidence type="ECO:0000256" key="1">
    <source>
        <dbReference type="ARBA" id="ARBA00004127"/>
    </source>
</evidence>
<dbReference type="Gene3D" id="1.20.120.1630">
    <property type="match status" value="1"/>
</dbReference>
<dbReference type="Proteomes" id="UP001499951">
    <property type="component" value="Unassembled WGS sequence"/>
</dbReference>
<name>A0ABN1EXT4_9PROT</name>
<sequence length="227" mass="24826">MISARSILLRLVKTAVGSSVYVALAFVGAWRIDWDRGWTYATVFVGVSVLGSLIVEIANPGLLAARAKGIRKDTKSFDRLFYRLFLPLIAVYPLLAGLDAANFAWAPLPGWTLYPGIALFVASSAFGGWTMIVNRHAETTVRIQEGQTVITTGPYRLARHPMYLGTLIGLPGTALMLGSAWALVPAGLIAVLFVWRTAREDHTLQQELAGYEAYAASTRYRLLPGVW</sequence>
<keyword evidence="3 5" id="KW-1133">Transmembrane helix</keyword>
<evidence type="ECO:0000313" key="6">
    <source>
        <dbReference type="EMBL" id="GAA0577212.1"/>
    </source>
</evidence>
<dbReference type="EMBL" id="BAAADD010000007">
    <property type="protein sequence ID" value="GAA0577212.1"/>
    <property type="molecule type" value="Genomic_DNA"/>
</dbReference>
<feature type="transmembrane region" description="Helical" evidence="5">
    <location>
        <begin position="162"/>
        <end position="195"/>
    </location>
</feature>
<dbReference type="PANTHER" id="PTHR43847">
    <property type="entry name" value="BLL3993 PROTEIN"/>
    <property type="match status" value="1"/>
</dbReference>
<evidence type="ECO:0000313" key="7">
    <source>
        <dbReference type="Proteomes" id="UP001499951"/>
    </source>
</evidence>
<dbReference type="InterPro" id="IPR052527">
    <property type="entry name" value="Metal_cation-efflux_comp"/>
</dbReference>
<protein>
    <submittedName>
        <fullName evidence="6">Isoprenylcysteine carboxylmethyltransferase family protein</fullName>
    </submittedName>
</protein>
<dbReference type="RefSeq" id="WP_166936276.1">
    <property type="nucleotide sequence ID" value="NZ_BAAADD010000007.1"/>
</dbReference>
<dbReference type="InterPro" id="IPR007318">
    <property type="entry name" value="Phopholipid_MeTrfase"/>
</dbReference>
<keyword evidence="7" id="KW-1185">Reference proteome</keyword>
<dbReference type="PANTHER" id="PTHR43847:SF1">
    <property type="entry name" value="BLL3993 PROTEIN"/>
    <property type="match status" value="1"/>
</dbReference>
<gene>
    <name evidence="6" type="ORF">GCM10008942_27600</name>
</gene>
<keyword evidence="2 5" id="KW-0812">Transmembrane</keyword>
<evidence type="ECO:0000256" key="3">
    <source>
        <dbReference type="ARBA" id="ARBA00022989"/>
    </source>
</evidence>
<dbReference type="Pfam" id="PF04191">
    <property type="entry name" value="PEMT"/>
    <property type="match status" value="1"/>
</dbReference>